<dbReference type="AlphaFoldDB" id="A0A178ZWK7"/>
<evidence type="ECO:0000313" key="2">
    <source>
        <dbReference type="EMBL" id="OAP63385.1"/>
    </source>
</evidence>
<dbReference type="PANTHER" id="PTHR45458:SF1">
    <property type="entry name" value="SHORT CHAIN DEHYDROGENASE"/>
    <property type="match status" value="1"/>
</dbReference>
<dbReference type="Proteomes" id="UP000078343">
    <property type="component" value="Unassembled WGS sequence"/>
</dbReference>
<dbReference type="InterPro" id="IPR036291">
    <property type="entry name" value="NAD(P)-bd_dom_sf"/>
</dbReference>
<organism evidence="2 3">
    <name type="scientific">Fonsecaea erecta</name>
    <dbReference type="NCBI Taxonomy" id="1367422"/>
    <lineage>
        <taxon>Eukaryota</taxon>
        <taxon>Fungi</taxon>
        <taxon>Dikarya</taxon>
        <taxon>Ascomycota</taxon>
        <taxon>Pezizomycotina</taxon>
        <taxon>Eurotiomycetes</taxon>
        <taxon>Chaetothyriomycetidae</taxon>
        <taxon>Chaetothyriales</taxon>
        <taxon>Herpotrichiellaceae</taxon>
        <taxon>Fonsecaea</taxon>
    </lineage>
</organism>
<dbReference type="Gene3D" id="3.40.50.720">
    <property type="entry name" value="NAD(P)-binding Rossmann-like Domain"/>
    <property type="match status" value="1"/>
</dbReference>
<name>A0A178ZWK7_9EURO</name>
<dbReference type="InterPro" id="IPR002347">
    <property type="entry name" value="SDR_fam"/>
</dbReference>
<dbReference type="PANTHER" id="PTHR45458">
    <property type="entry name" value="SHORT-CHAIN DEHYDROGENASE/REDUCTASE SDR"/>
    <property type="match status" value="1"/>
</dbReference>
<dbReference type="RefSeq" id="XP_018696752.1">
    <property type="nucleotide sequence ID" value="XM_018834128.1"/>
</dbReference>
<comment type="similarity">
    <text evidence="1">Belongs to the short-chain dehydrogenases/reductases (SDR) family.</text>
</comment>
<dbReference type="PRINTS" id="PR00080">
    <property type="entry name" value="SDRFAMILY"/>
</dbReference>
<gene>
    <name evidence="2" type="ORF">AYL99_02612</name>
</gene>
<proteinExistence type="inferred from homology"/>
<dbReference type="InterPro" id="IPR052184">
    <property type="entry name" value="SDR_enzymes"/>
</dbReference>
<dbReference type="SUPFAM" id="SSF51735">
    <property type="entry name" value="NAD(P)-binding Rossmann-fold domains"/>
    <property type="match status" value="1"/>
</dbReference>
<reference evidence="2 3" key="1">
    <citation type="submission" date="2016-04" db="EMBL/GenBank/DDBJ databases">
        <title>Draft genome of Fonsecaea erecta CBS 125763.</title>
        <authorList>
            <person name="Weiss V.A."/>
            <person name="Vicente V.A."/>
            <person name="Raittz R.T."/>
            <person name="Moreno L.F."/>
            <person name="De Souza E.M."/>
            <person name="Pedrosa F.O."/>
            <person name="Steffens M.B."/>
            <person name="Faoro H."/>
            <person name="Tadra-Sfeir M.Z."/>
            <person name="Najafzadeh M.J."/>
            <person name="Felipe M.S."/>
            <person name="Teixeira M."/>
            <person name="Sun J."/>
            <person name="Xi L."/>
            <person name="Gomes R."/>
            <person name="De Azevedo C.M."/>
            <person name="Salgado C.G."/>
            <person name="Da Silva M.B."/>
            <person name="Nascimento M.F."/>
            <person name="Queiroz-Telles F."/>
            <person name="Attili D.S."/>
            <person name="Gorbushina A."/>
        </authorList>
    </citation>
    <scope>NUCLEOTIDE SEQUENCE [LARGE SCALE GENOMIC DNA]</scope>
    <source>
        <strain evidence="2 3">CBS 125763</strain>
    </source>
</reference>
<accession>A0A178ZWK7</accession>
<dbReference type="GO" id="GO:0016616">
    <property type="term" value="F:oxidoreductase activity, acting on the CH-OH group of donors, NAD or NADP as acceptor"/>
    <property type="evidence" value="ECO:0007669"/>
    <property type="project" value="TreeGrafter"/>
</dbReference>
<evidence type="ECO:0008006" key="4">
    <source>
        <dbReference type="Google" id="ProtNLM"/>
    </source>
</evidence>
<comment type="caution">
    <text evidence="2">The sequence shown here is derived from an EMBL/GenBank/DDBJ whole genome shotgun (WGS) entry which is preliminary data.</text>
</comment>
<dbReference type="GeneID" id="30006782"/>
<evidence type="ECO:0000313" key="3">
    <source>
        <dbReference type="Proteomes" id="UP000078343"/>
    </source>
</evidence>
<dbReference type="EMBL" id="LVYI01000002">
    <property type="protein sequence ID" value="OAP63385.1"/>
    <property type="molecule type" value="Genomic_DNA"/>
</dbReference>
<evidence type="ECO:0000256" key="1">
    <source>
        <dbReference type="RuleBase" id="RU000363"/>
    </source>
</evidence>
<keyword evidence="3" id="KW-1185">Reference proteome</keyword>
<dbReference type="PRINTS" id="PR00081">
    <property type="entry name" value="GDHRDH"/>
</dbReference>
<dbReference type="Pfam" id="PF00106">
    <property type="entry name" value="adh_short"/>
    <property type="match status" value="1"/>
</dbReference>
<dbReference type="OrthoDB" id="7289984at2759"/>
<protein>
    <recommendedName>
        <fullName evidence="4">Short chain oxidoreductase (CsgA)</fullName>
    </recommendedName>
</protein>
<sequence length="254" mass="27151">MSSYLVTGANRGLGLELVSQLSKLPEDQVSTIFAATRTAAPPDTLKQLINGSNGRVVHLPMVITDKDSIKTAASQVDKALAGKGLDVLVNNAGVCPLSVKGITAMDNLEYAFKVNVEAVHDITAAFLPLLRKGGKKQVLNVTSTLGSIAMAPQFVHAPFPSYKISKAALNMLTVQYALELGKEGFTFLMVSPGWLKTDLGGQAADLPVEVGARATLDILFKSTKEDNGKYKNIHVPGWENVQGPNVYDGRDVSW</sequence>